<dbReference type="RefSeq" id="WP_060723220.1">
    <property type="nucleotide sequence ID" value="NZ_LMVK01000004.1"/>
</dbReference>
<dbReference type="PANTHER" id="PTHR42850:SF4">
    <property type="entry name" value="ZINC-DEPENDENT ENDOPOLYPHOSPHATASE"/>
    <property type="match status" value="1"/>
</dbReference>
<dbReference type="Proteomes" id="UP000192074">
    <property type="component" value="Unassembled WGS sequence"/>
</dbReference>
<dbReference type="AlphaFoldDB" id="A0A822UY14"/>
<reference evidence="2 3" key="1">
    <citation type="submission" date="2016-01" db="EMBL/GenBank/DDBJ databases">
        <authorList>
            <person name="Regsiter A."/>
            <person name="william w."/>
        </authorList>
    </citation>
    <scope>NUCLEOTIDE SEQUENCE [LARGE SCALE GENOMIC DNA]</scope>
    <source>
        <strain evidence="2 3">B6</strain>
    </source>
</reference>
<gene>
    <name evidence="2" type="ORF">AGR4A_Cc190051</name>
</gene>
<organism evidence="2 3">
    <name type="scientific">Agrobacterium tumefaciens str. B6</name>
    <dbReference type="NCBI Taxonomy" id="1183423"/>
    <lineage>
        <taxon>Bacteria</taxon>
        <taxon>Pseudomonadati</taxon>
        <taxon>Pseudomonadota</taxon>
        <taxon>Alphaproteobacteria</taxon>
        <taxon>Hyphomicrobiales</taxon>
        <taxon>Rhizobiaceae</taxon>
        <taxon>Rhizobium/Agrobacterium group</taxon>
        <taxon>Agrobacterium</taxon>
        <taxon>Agrobacterium tumefaciens complex</taxon>
    </lineage>
</organism>
<dbReference type="InterPro" id="IPR029052">
    <property type="entry name" value="Metallo-depent_PP-like"/>
</dbReference>
<dbReference type="CDD" id="cd00144">
    <property type="entry name" value="MPP_PPP_family"/>
    <property type="match status" value="1"/>
</dbReference>
<comment type="caution">
    <text evidence="2">The sequence shown here is derived from an EMBL/GenBank/DDBJ whole genome shotgun (WGS) entry which is preliminary data.</text>
</comment>
<dbReference type="PANTHER" id="PTHR42850">
    <property type="entry name" value="METALLOPHOSPHOESTERASE"/>
    <property type="match status" value="1"/>
</dbReference>
<protein>
    <submittedName>
        <fullName evidence="2">Bis(5'-nucleosyl)-tetraphosphatase</fullName>
    </submittedName>
</protein>
<name>A0A822UY14_AGRTU</name>
<evidence type="ECO:0000313" key="3">
    <source>
        <dbReference type="Proteomes" id="UP000192074"/>
    </source>
</evidence>
<evidence type="ECO:0000259" key="1">
    <source>
        <dbReference type="Pfam" id="PF00149"/>
    </source>
</evidence>
<dbReference type="SUPFAM" id="SSF56300">
    <property type="entry name" value="Metallo-dependent phosphatases"/>
    <property type="match status" value="1"/>
</dbReference>
<dbReference type="Gene3D" id="3.60.21.10">
    <property type="match status" value="1"/>
</dbReference>
<dbReference type="Pfam" id="PF00149">
    <property type="entry name" value="Metallophos"/>
    <property type="match status" value="1"/>
</dbReference>
<dbReference type="GO" id="GO:0016791">
    <property type="term" value="F:phosphatase activity"/>
    <property type="evidence" value="ECO:0007669"/>
    <property type="project" value="TreeGrafter"/>
</dbReference>
<dbReference type="GO" id="GO:0110154">
    <property type="term" value="P:RNA decapping"/>
    <property type="evidence" value="ECO:0007669"/>
    <property type="project" value="TreeGrafter"/>
</dbReference>
<dbReference type="EMBL" id="FCNL01000011">
    <property type="protein sequence ID" value="CVI15269.1"/>
    <property type="molecule type" value="Genomic_DNA"/>
</dbReference>
<accession>A0A822UY14</accession>
<sequence>MTYTFAIGDVHGCLRQLDKMLLAIESYVATGTVVFLGDYIDRGPDSKGVIDRLMAGPKEGWGWTALRGNHEEMLQLAYRDSRHLGWWRGNGGTETEISYGGSVSPAHAMWLEDLPIIYVDPHRIYVHAGLDEELPLDQQDQEVLLWKRVPPHYSGAYHGKHLVHGHTPARTNPETIGNRTNVDSGCVFWGKLSCAVFDDDKAGGPVEFIEVRA</sequence>
<dbReference type="InterPro" id="IPR004843">
    <property type="entry name" value="Calcineurin-like_PHP"/>
</dbReference>
<dbReference type="InterPro" id="IPR050126">
    <property type="entry name" value="Ap4A_hydrolase"/>
</dbReference>
<dbReference type="GO" id="GO:0008803">
    <property type="term" value="F:bis(5'-nucleosyl)-tetraphosphatase (symmetrical) activity"/>
    <property type="evidence" value="ECO:0007669"/>
    <property type="project" value="TreeGrafter"/>
</dbReference>
<proteinExistence type="predicted"/>
<feature type="domain" description="Calcineurin-like phosphoesterase" evidence="1">
    <location>
        <begin position="6"/>
        <end position="174"/>
    </location>
</feature>
<dbReference type="GO" id="GO:0005737">
    <property type="term" value="C:cytoplasm"/>
    <property type="evidence" value="ECO:0007669"/>
    <property type="project" value="TreeGrafter"/>
</dbReference>
<evidence type="ECO:0000313" key="2">
    <source>
        <dbReference type="EMBL" id="CVI15269.1"/>
    </source>
</evidence>